<accession>A0A5N6JSS6</accession>
<evidence type="ECO:0000313" key="3">
    <source>
        <dbReference type="Proteomes" id="UP000326757"/>
    </source>
</evidence>
<protein>
    <submittedName>
        <fullName evidence="2">Uncharacterized protein</fullName>
    </submittedName>
</protein>
<keyword evidence="3" id="KW-1185">Reference proteome</keyword>
<dbReference type="EMBL" id="VIGI01000013">
    <property type="protein sequence ID" value="KAB8292129.1"/>
    <property type="molecule type" value="Genomic_DNA"/>
</dbReference>
<dbReference type="Proteomes" id="UP000326757">
    <property type="component" value="Unassembled WGS sequence"/>
</dbReference>
<dbReference type="AlphaFoldDB" id="A0A5N6JSS6"/>
<proteinExistence type="predicted"/>
<feature type="compositionally biased region" description="Polar residues" evidence="1">
    <location>
        <begin position="165"/>
        <end position="193"/>
    </location>
</feature>
<comment type="caution">
    <text evidence="2">The sequence shown here is derived from an EMBL/GenBank/DDBJ whole genome shotgun (WGS) entry which is preliminary data.</text>
</comment>
<feature type="region of interest" description="Disordered" evidence="1">
    <location>
        <begin position="162"/>
        <end position="193"/>
    </location>
</feature>
<reference evidence="2 3" key="1">
    <citation type="submission" date="2019-06" db="EMBL/GenBank/DDBJ databases">
        <title>Genome Sequence of the Brown Rot Fungal Pathogen Monilinia laxa.</title>
        <authorList>
            <person name="De Miccolis Angelini R.M."/>
            <person name="Landi L."/>
            <person name="Abate D."/>
            <person name="Pollastro S."/>
            <person name="Romanazzi G."/>
            <person name="Faretra F."/>
        </authorList>
    </citation>
    <scope>NUCLEOTIDE SEQUENCE [LARGE SCALE GENOMIC DNA]</scope>
    <source>
        <strain evidence="2 3">Mlax316</strain>
    </source>
</reference>
<organism evidence="2 3">
    <name type="scientific">Monilinia laxa</name>
    <name type="common">Brown rot fungus</name>
    <name type="synonym">Sclerotinia laxa</name>
    <dbReference type="NCBI Taxonomy" id="61186"/>
    <lineage>
        <taxon>Eukaryota</taxon>
        <taxon>Fungi</taxon>
        <taxon>Dikarya</taxon>
        <taxon>Ascomycota</taxon>
        <taxon>Pezizomycotina</taxon>
        <taxon>Leotiomycetes</taxon>
        <taxon>Helotiales</taxon>
        <taxon>Sclerotiniaceae</taxon>
        <taxon>Monilinia</taxon>
    </lineage>
</organism>
<evidence type="ECO:0000313" key="2">
    <source>
        <dbReference type="EMBL" id="KAB8292129.1"/>
    </source>
</evidence>
<name>A0A5N6JSS6_MONLA</name>
<sequence>MSANCAENEQRPKILSKIQKAVKKLRNMRSGPGLTERTYMELASSEGEEPASGNSEAYPRIISGRMMKTLFEHKASCSRCVPFTLLVNLGECESMRALVSTHQSHAEDNSKKPLPGANMVNKLKLHPHHIKGMCSTYREIKNELAVEKNEFCDGHKVGQEPALSSMRTTRTETNSKSQGESWSSGEVQGTSSTKNRLTRKGILYTLPSVGMLCHSDIPVITWAENSGPGRGQTPDLLCIIKFHIPGFCLQESAVFAMIRDSHPDTRYLQFQVADDASERVDSDVCYIHWEQKDLVDQLIKKLHGSTVMGKYGRMEFKISITKEYYRRNGKALVFDHWFQSFSDL</sequence>
<evidence type="ECO:0000256" key="1">
    <source>
        <dbReference type="SAM" id="MobiDB-lite"/>
    </source>
</evidence>
<dbReference type="OrthoDB" id="10345860at2759"/>
<gene>
    <name evidence="2" type="ORF">EYC80_007872</name>
</gene>